<dbReference type="PANTHER" id="PTHR43479">
    <property type="entry name" value="ACREF/ENVCD OPERON REPRESSOR-RELATED"/>
    <property type="match status" value="1"/>
</dbReference>
<dbReference type="Gene3D" id="1.10.357.10">
    <property type="entry name" value="Tetracycline Repressor, domain 2"/>
    <property type="match status" value="1"/>
</dbReference>
<dbReference type="Pfam" id="PF00440">
    <property type="entry name" value="TetR_N"/>
    <property type="match status" value="1"/>
</dbReference>
<dbReference type="GO" id="GO:0003677">
    <property type="term" value="F:DNA binding"/>
    <property type="evidence" value="ECO:0007669"/>
    <property type="project" value="UniProtKB-UniRule"/>
</dbReference>
<dbReference type="InterPro" id="IPR009057">
    <property type="entry name" value="Homeodomain-like_sf"/>
</dbReference>
<evidence type="ECO:0000256" key="2">
    <source>
        <dbReference type="PROSITE-ProRule" id="PRU00335"/>
    </source>
</evidence>
<dbReference type="PRINTS" id="PR00455">
    <property type="entry name" value="HTHTETR"/>
</dbReference>
<feature type="domain" description="HTH tetR-type" evidence="3">
    <location>
        <begin position="8"/>
        <end position="68"/>
    </location>
</feature>
<reference evidence="4" key="1">
    <citation type="submission" date="2021-02" db="EMBL/GenBank/DDBJ databases">
        <title>Genome-Resolved Metagenomics of a Microbial Community Performing Photosynthetic Biological Nutrient Removal.</title>
        <authorList>
            <person name="Mcdaniel E.A."/>
        </authorList>
    </citation>
    <scope>NUCLEOTIDE SEQUENCE</scope>
    <source>
        <strain evidence="4">UWPOB_OBS1</strain>
    </source>
</reference>
<protein>
    <submittedName>
        <fullName evidence="4">TetR/AcrR family transcriptional regulator</fullName>
    </submittedName>
</protein>
<evidence type="ECO:0000259" key="3">
    <source>
        <dbReference type="PROSITE" id="PS50977"/>
    </source>
</evidence>
<dbReference type="SUPFAM" id="SSF46689">
    <property type="entry name" value="Homeodomain-like"/>
    <property type="match status" value="1"/>
</dbReference>
<evidence type="ECO:0000313" key="4">
    <source>
        <dbReference type="EMBL" id="MBN8662299.1"/>
    </source>
</evidence>
<dbReference type="PROSITE" id="PS01081">
    <property type="entry name" value="HTH_TETR_1"/>
    <property type="match status" value="1"/>
</dbReference>
<dbReference type="InterPro" id="IPR050624">
    <property type="entry name" value="HTH-type_Tx_Regulator"/>
</dbReference>
<dbReference type="InterPro" id="IPR001647">
    <property type="entry name" value="HTH_TetR"/>
</dbReference>
<gene>
    <name evidence="4" type="ORF">J0M35_18155</name>
</gene>
<name>A0A8J7P9P4_9BACT</name>
<accession>A0A8J7P9P4</accession>
<comment type="caution">
    <text evidence="4">The sequence shown here is derived from an EMBL/GenBank/DDBJ whole genome shotgun (WGS) entry which is preliminary data.</text>
</comment>
<dbReference type="Proteomes" id="UP000664277">
    <property type="component" value="Unassembled WGS sequence"/>
</dbReference>
<evidence type="ECO:0000256" key="1">
    <source>
        <dbReference type="ARBA" id="ARBA00023125"/>
    </source>
</evidence>
<dbReference type="EMBL" id="JAFLCK010000035">
    <property type="protein sequence ID" value="MBN8662299.1"/>
    <property type="molecule type" value="Genomic_DNA"/>
</dbReference>
<evidence type="ECO:0000313" key="5">
    <source>
        <dbReference type="Proteomes" id="UP000664277"/>
    </source>
</evidence>
<organism evidence="4 5">
    <name type="scientific">Candidatus Obscuribacter phosphatis</name>
    <dbReference type="NCBI Taxonomy" id="1906157"/>
    <lineage>
        <taxon>Bacteria</taxon>
        <taxon>Bacillati</taxon>
        <taxon>Candidatus Melainabacteria</taxon>
        <taxon>Candidatus Obscuribacterales</taxon>
        <taxon>Candidatus Obscuribacteraceae</taxon>
        <taxon>Candidatus Obscuribacter</taxon>
    </lineage>
</organism>
<dbReference type="PROSITE" id="PS50977">
    <property type="entry name" value="HTH_TETR_2"/>
    <property type="match status" value="1"/>
</dbReference>
<sequence>MPKIVDHEEYRRELLTKSFDAMAEKGYSALTMRDLSKAIGVSTGTIYHYFESKQAIFEALLDHFLNSKATNFLEFAAQSKNFEQGLDLLLDWMQENEEYFMKWTLIQIDVYRSGDEVLLTKMRDTFCSPALLEIFKQRLFISDEDICDFIGVFMSGMVMERALSGRDLRWSQQRTILKTMLQLYFKKQK</sequence>
<dbReference type="AlphaFoldDB" id="A0A8J7P9P4"/>
<dbReference type="PANTHER" id="PTHR43479:SF11">
    <property type="entry name" value="ACREF_ENVCD OPERON REPRESSOR-RELATED"/>
    <property type="match status" value="1"/>
</dbReference>
<dbReference type="InterPro" id="IPR023772">
    <property type="entry name" value="DNA-bd_HTH_TetR-type_CS"/>
</dbReference>
<proteinExistence type="predicted"/>
<keyword evidence="1 2" id="KW-0238">DNA-binding</keyword>
<feature type="DNA-binding region" description="H-T-H motif" evidence="2">
    <location>
        <begin position="31"/>
        <end position="50"/>
    </location>
</feature>